<dbReference type="InterPro" id="IPR029480">
    <property type="entry name" value="Transpos_assoc"/>
</dbReference>
<evidence type="ECO:0000256" key="1">
    <source>
        <dbReference type="SAM" id="MobiDB-lite"/>
    </source>
</evidence>
<feature type="region of interest" description="Disordered" evidence="1">
    <location>
        <begin position="84"/>
        <end position="110"/>
    </location>
</feature>
<dbReference type="Pfam" id="PF13963">
    <property type="entry name" value="Transpos_assoc"/>
    <property type="match status" value="1"/>
</dbReference>
<sequence length="263" mass="30588">MDKSWIEERDRFSSKYIAGVESFINFSRENGNTSDNKILCPCNNCRNTIKKSFIEVKRDLHLNGFYLYYRKWIFHGEPNVSHHSSFNRSTHTSVPSQNENPDFGDGGDDPDIDLLDELPEMLGEMRDAEFDEPSSESNMEDFERLLSDVTRELYPGCKQFTLLRFIVKLLHIKVMNKMTDKTMNMILSLLKDVLPEGNILPPSLYRARKLLSGIGLGYTKIDACKYDCALFWKENKNEKFCPICKEPRWKIDDGKERCKNDAK</sequence>
<evidence type="ECO:0000259" key="2">
    <source>
        <dbReference type="Pfam" id="PF13963"/>
    </source>
</evidence>
<name>A0ABD3RJ45_9LAMI</name>
<evidence type="ECO:0000313" key="3">
    <source>
        <dbReference type="EMBL" id="KAL3813024.1"/>
    </source>
</evidence>
<accession>A0ABD3RJ45</accession>
<dbReference type="PANTHER" id="PTHR10775">
    <property type="entry name" value="OS08G0208400 PROTEIN"/>
    <property type="match status" value="1"/>
</dbReference>
<organism evidence="3 4">
    <name type="scientific">Penstemon smallii</name>
    <dbReference type="NCBI Taxonomy" id="265156"/>
    <lineage>
        <taxon>Eukaryota</taxon>
        <taxon>Viridiplantae</taxon>
        <taxon>Streptophyta</taxon>
        <taxon>Embryophyta</taxon>
        <taxon>Tracheophyta</taxon>
        <taxon>Spermatophyta</taxon>
        <taxon>Magnoliopsida</taxon>
        <taxon>eudicotyledons</taxon>
        <taxon>Gunneridae</taxon>
        <taxon>Pentapetalae</taxon>
        <taxon>asterids</taxon>
        <taxon>lamiids</taxon>
        <taxon>Lamiales</taxon>
        <taxon>Plantaginaceae</taxon>
        <taxon>Cheloneae</taxon>
        <taxon>Penstemon</taxon>
    </lineage>
</organism>
<reference evidence="3 4" key="1">
    <citation type="submission" date="2024-12" db="EMBL/GenBank/DDBJ databases">
        <title>The unique morphological basis and parallel evolutionary history of personate flowers in Penstemon.</title>
        <authorList>
            <person name="Depatie T.H."/>
            <person name="Wessinger C.A."/>
        </authorList>
    </citation>
    <scope>NUCLEOTIDE SEQUENCE [LARGE SCALE GENOMIC DNA]</scope>
    <source>
        <strain evidence="3">WTNN_2</strain>
        <tissue evidence="3">Leaf</tissue>
    </source>
</reference>
<protein>
    <recommendedName>
        <fullName evidence="2">Transposase-associated domain-containing protein</fullName>
    </recommendedName>
</protein>
<dbReference type="Proteomes" id="UP001634393">
    <property type="component" value="Unassembled WGS sequence"/>
</dbReference>
<proteinExistence type="predicted"/>
<evidence type="ECO:0000313" key="4">
    <source>
        <dbReference type="Proteomes" id="UP001634393"/>
    </source>
</evidence>
<feature type="compositionally biased region" description="Polar residues" evidence="1">
    <location>
        <begin position="84"/>
        <end position="98"/>
    </location>
</feature>
<feature type="domain" description="Transposase-associated" evidence="2">
    <location>
        <begin position="3"/>
        <end position="77"/>
    </location>
</feature>
<comment type="caution">
    <text evidence="3">The sequence shown here is derived from an EMBL/GenBank/DDBJ whole genome shotgun (WGS) entry which is preliminary data.</text>
</comment>
<dbReference type="EMBL" id="JBJXBP010000008">
    <property type="protein sequence ID" value="KAL3813024.1"/>
    <property type="molecule type" value="Genomic_DNA"/>
</dbReference>
<dbReference type="AlphaFoldDB" id="A0ABD3RJ45"/>
<keyword evidence="4" id="KW-1185">Reference proteome</keyword>
<dbReference type="PANTHER" id="PTHR10775:SF185">
    <property type="entry name" value="OS08G0208400 PROTEIN"/>
    <property type="match status" value="1"/>
</dbReference>
<gene>
    <name evidence="3" type="ORF">ACJIZ3_014292</name>
</gene>